<dbReference type="EMBL" id="FNCN01000035">
    <property type="protein sequence ID" value="SDI13022.1"/>
    <property type="molecule type" value="Genomic_DNA"/>
</dbReference>
<dbReference type="STRING" id="504805.SAMN05421505_1352"/>
<organism evidence="1 2">
    <name type="scientific">Sinosporangium album</name>
    <dbReference type="NCBI Taxonomy" id="504805"/>
    <lineage>
        <taxon>Bacteria</taxon>
        <taxon>Bacillati</taxon>
        <taxon>Actinomycetota</taxon>
        <taxon>Actinomycetes</taxon>
        <taxon>Streptosporangiales</taxon>
        <taxon>Streptosporangiaceae</taxon>
        <taxon>Sinosporangium</taxon>
    </lineage>
</organism>
<dbReference type="AlphaFoldDB" id="A0A1G8I2I3"/>
<gene>
    <name evidence="1" type="ORF">SAMN05421505_1352</name>
</gene>
<name>A0A1G8I2I3_9ACTN</name>
<evidence type="ECO:0000313" key="2">
    <source>
        <dbReference type="Proteomes" id="UP000198923"/>
    </source>
</evidence>
<dbReference type="Proteomes" id="UP000198923">
    <property type="component" value="Unassembled WGS sequence"/>
</dbReference>
<protein>
    <submittedName>
        <fullName evidence="1">Uncharacterized protein</fullName>
    </submittedName>
</protein>
<accession>A0A1G8I2I3</accession>
<evidence type="ECO:0000313" key="1">
    <source>
        <dbReference type="EMBL" id="SDI13022.1"/>
    </source>
</evidence>
<reference evidence="1 2" key="1">
    <citation type="submission" date="2016-10" db="EMBL/GenBank/DDBJ databases">
        <authorList>
            <person name="de Groot N.N."/>
        </authorList>
    </citation>
    <scope>NUCLEOTIDE SEQUENCE [LARGE SCALE GENOMIC DNA]</scope>
    <source>
        <strain evidence="1 2">CPCC 201354</strain>
    </source>
</reference>
<sequence>MGSGNRVISLSAAAMGRPAVATLTSLAAGFAHGFRASGNGTGPCGDRNAILQIDLRAY</sequence>
<keyword evidence="2" id="KW-1185">Reference proteome</keyword>
<proteinExistence type="predicted"/>